<name>R7UEJ6_CAPTE</name>
<evidence type="ECO:0000256" key="13">
    <source>
        <dbReference type="ARBA" id="ARBA00046149"/>
    </source>
</evidence>
<dbReference type="InterPro" id="IPR023123">
    <property type="entry name" value="Tubulin_C"/>
</dbReference>
<dbReference type="InterPro" id="IPR008280">
    <property type="entry name" value="Tub_FtsZ_C"/>
</dbReference>
<dbReference type="AlphaFoldDB" id="R7UEJ6"/>
<accession>R7UEJ6</accession>
<dbReference type="EMBL" id="AMQN01008939">
    <property type="status" value="NOT_ANNOTATED_CDS"/>
    <property type="molecule type" value="Genomic_DNA"/>
</dbReference>
<dbReference type="PRINTS" id="PR01224">
    <property type="entry name" value="DELTATUBULIN"/>
</dbReference>
<reference evidence="18" key="1">
    <citation type="submission" date="2012-12" db="EMBL/GenBank/DDBJ databases">
        <authorList>
            <person name="Hellsten U."/>
            <person name="Grimwood J."/>
            <person name="Chapman J.A."/>
            <person name="Shapiro H."/>
            <person name="Aerts A."/>
            <person name="Otillar R.P."/>
            <person name="Terry A.Y."/>
            <person name="Boore J.L."/>
            <person name="Simakov O."/>
            <person name="Marletaz F."/>
            <person name="Cho S.-J."/>
            <person name="Edsinger-Gonzales E."/>
            <person name="Havlak P."/>
            <person name="Kuo D.-H."/>
            <person name="Larsson T."/>
            <person name="Lv J."/>
            <person name="Arendt D."/>
            <person name="Savage R."/>
            <person name="Osoegawa K."/>
            <person name="de Jong P."/>
            <person name="Lindberg D.R."/>
            <person name="Seaver E.C."/>
            <person name="Weisblat D.A."/>
            <person name="Putnam N.H."/>
            <person name="Grigoriev I.V."/>
            <person name="Rokhsar D.S."/>
        </authorList>
    </citation>
    <scope>NUCLEOTIDE SEQUENCE</scope>
    <source>
        <strain evidence="18">I ESC-2004</strain>
    </source>
</reference>
<dbReference type="EMBL" id="KB304240">
    <property type="protein sequence ID" value="ELU02208.1"/>
    <property type="molecule type" value="Genomic_DNA"/>
</dbReference>
<evidence type="ECO:0000259" key="15">
    <source>
        <dbReference type="SMART" id="SM00864"/>
    </source>
</evidence>
<evidence type="ECO:0000256" key="9">
    <source>
        <dbReference type="ARBA" id="ARBA00023134"/>
    </source>
</evidence>
<dbReference type="GO" id="GO:0005929">
    <property type="term" value="C:cilium"/>
    <property type="evidence" value="ECO:0007669"/>
    <property type="project" value="UniProtKB-SubCell"/>
</dbReference>
<evidence type="ECO:0000256" key="8">
    <source>
        <dbReference type="ARBA" id="ARBA00022794"/>
    </source>
</evidence>
<dbReference type="GO" id="GO:0005525">
    <property type="term" value="F:GTP binding"/>
    <property type="evidence" value="ECO:0007669"/>
    <property type="project" value="UniProtKB-UniRule"/>
</dbReference>
<dbReference type="SUPFAM" id="SSF52490">
    <property type="entry name" value="Tubulin nucleotide-binding domain-like"/>
    <property type="match status" value="1"/>
</dbReference>
<evidence type="ECO:0000256" key="6">
    <source>
        <dbReference type="ARBA" id="ARBA00022701"/>
    </source>
</evidence>
<keyword evidence="7 14" id="KW-0547">Nucleotide-binding</keyword>
<dbReference type="CDD" id="cd02189">
    <property type="entry name" value="delta_zeta_tubulin-like"/>
    <property type="match status" value="1"/>
</dbReference>
<keyword evidence="6 14" id="KW-0493">Microtubule</keyword>
<sequence>MSTVVVQLGQCGNQIGSHLWKLVEGNRDCRNGGIFLHPGIDEFTFRSVNVDSEPKVVRRFLQDAQNREVTFRQGNCVLGKRGRGSNWALGQWRPLLSRITNYSSTGYSGHQDEKVIERALEVTRKEIERCDAFTGCLLVHSLGGGTGSGLGSAFTESLRDLYPMANLISCVVLPYASGESPLQFYNTLLSLNVLLNTSDAIVYFSNDEILHRLKQRLKDADCSVSFAQINSHIAACLGGVFLPVQSLTPASGVSIGAEPGEMVRSVCPMPSHKFVHFNHLARRYLPQGNSLSIEWKSEFVGSPISAFHSLQQFDSISALAIARVDSTLLLKESIPSIERKVCKAYRTADWNPFPVDFWFDSKPLVSNSSLSVAANCGLITRHLQQTIVKARQKYDARAYLHWYEKYNCRQENFDEAFEALQFAIDQYDSI</sequence>
<dbReference type="SUPFAM" id="SSF55307">
    <property type="entry name" value="Tubulin C-terminal domain-like"/>
    <property type="match status" value="1"/>
</dbReference>
<dbReference type="EnsemblMetazoa" id="CapteT136680">
    <property type="protein sequence ID" value="CapteP136680"/>
    <property type="gene ID" value="CapteG136680"/>
</dbReference>
<keyword evidence="8" id="KW-0970">Cilium biogenesis/degradation</keyword>
<comment type="subcellular location">
    <subcellularLocation>
        <location evidence="3">Cell projection</location>
        <location evidence="3">Cilium</location>
    </subcellularLocation>
    <subcellularLocation>
        <location evidence="1">Cytoplasm</location>
        <location evidence="1">Cytoskeleton</location>
        <location evidence="1">Microtubule organizing center</location>
        <location evidence="1">Centrosome</location>
        <location evidence="1">Centriole</location>
    </subcellularLocation>
    <subcellularLocation>
        <location evidence="2">Nucleus</location>
    </subcellularLocation>
</comment>
<dbReference type="InterPro" id="IPR003008">
    <property type="entry name" value="Tubulin_FtsZ_GTPase"/>
</dbReference>
<organism evidence="16">
    <name type="scientific">Capitella teleta</name>
    <name type="common">Polychaete worm</name>
    <dbReference type="NCBI Taxonomy" id="283909"/>
    <lineage>
        <taxon>Eukaryota</taxon>
        <taxon>Metazoa</taxon>
        <taxon>Spiralia</taxon>
        <taxon>Lophotrochozoa</taxon>
        <taxon>Annelida</taxon>
        <taxon>Polychaeta</taxon>
        <taxon>Sedentaria</taxon>
        <taxon>Scolecida</taxon>
        <taxon>Capitellidae</taxon>
        <taxon>Capitella</taxon>
    </lineage>
</organism>
<evidence type="ECO:0000256" key="5">
    <source>
        <dbReference type="ARBA" id="ARBA00014184"/>
    </source>
</evidence>
<evidence type="ECO:0000256" key="11">
    <source>
        <dbReference type="ARBA" id="ARBA00023273"/>
    </source>
</evidence>
<dbReference type="InterPro" id="IPR017975">
    <property type="entry name" value="Tubulin_CS"/>
</dbReference>
<dbReference type="HOGENOM" id="CLU_015718_1_0_1"/>
<dbReference type="GO" id="GO:0005874">
    <property type="term" value="C:microtubule"/>
    <property type="evidence" value="ECO:0007669"/>
    <property type="project" value="UniProtKB-KW"/>
</dbReference>
<evidence type="ECO:0000313" key="17">
    <source>
        <dbReference type="EnsemblMetazoa" id="CapteP136680"/>
    </source>
</evidence>
<evidence type="ECO:0000313" key="16">
    <source>
        <dbReference type="EMBL" id="ELU02208.1"/>
    </source>
</evidence>
<gene>
    <name evidence="16" type="ORF">CAPTEDRAFT_136680</name>
</gene>
<evidence type="ECO:0000256" key="4">
    <source>
        <dbReference type="ARBA" id="ARBA00009636"/>
    </source>
</evidence>
<evidence type="ECO:0000256" key="3">
    <source>
        <dbReference type="ARBA" id="ARBA00004138"/>
    </source>
</evidence>
<dbReference type="GO" id="GO:0030030">
    <property type="term" value="P:cell projection organization"/>
    <property type="evidence" value="ECO:0007669"/>
    <property type="project" value="UniProtKB-KW"/>
</dbReference>
<dbReference type="InterPro" id="IPR002967">
    <property type="entry name" value="Delta_tubulin"/>
</dbReference>
<evidence type="ECO:0000256" key="7">
    <source>
        <dbReference type="ARBA" id="ARBA00022741"/>
    </source>
</evidence>
<comment type="similarity">
    <text evidence="4 14">Belongs to the tubulin family.</text>
</comment>
<keyword evidence="11" id="KW-0966">Cell projection</keyword>
<proteinExistence type="inferred from homology"/>
<dbReference type="PROSITE" id="PS00227">
    <property type="entry name" value="TUBULIN"/>
    <property type="match status" value="1"/>
</dbReference>
<dbReference type="InterPro" id="IPR036525">
    <property type="entry name" value="Tubulin/FtsZ_GTPase_sf"/>
</dbReference>
<evidence type="ECO:0000256" key="14">
    <source>
        <dbReference type="RuleBase" id="RU000352"/>
    </source>
</evidence>
<dbReference type="PANTHER" id="PTHR11588">
    <property type="entry name" value="TUBULIN"/>
    <property type="match status" value="1"/>
</dbReference>
<comment type="function">
    <text evidence="13">Acts as a positive regulator of hedgehog signaling and regulates ciliary function.</text>
</comment>
<dbReference type="Gene3D" id="3.40.50.1440">
    <property type="entry name" value="Tubulin/FtsZ, GTPase domain"/>
    <property type="match status" value="1"/>
</dbReference>
<evidence type="ECO:0000256" key="10">
    <source>
        <dbReference type="ARBA" id="ARBA00023242"/>
    </source>
</evidence>
<evidence type="ECO:0000256" key="12">
    <source>
        <dbReference type="ARBA" id="ARBA00030594"/>
    </source>
</evidence>
<keyword evidence="18" id="KW-1185">Reference proteome</keyword>
<dbReference type="SMART" id="SM00864">
    <property type="entry name" value="Tubulin"/>
    <property type="match status" value="1"/>
</dbReference>
<dbReference type="Proteomes" id="UP000014760">
    <property type="component" value="Unassembled WGS sequence"/>
</dbReference>
<evidence type="ECO:0000256" key="1">
    <source>
        <dbReference type="ARBA" id="ARBA00004114"/>
    </source>
</evidence>
<feature type="domain" description="Tubulin/FtsZ GTPase" evidence="15">
    <location>
        <begin position="34"/>
        <end position="252"/>
    </location>
</feature>
<dbReference type="InterPro" id="IPR000217">
    <property type="entry name" value="Tubulin"/>
</dbReference>
<dbReference type="STRING" id="283909.R7UEJ6"/>
<dbReference type="Gene3D" id="1.10.287.600">
    <property type="entry name" value="Helix hairpin bin"/>
    <property type="match status" value="1"/>
</dbReference>
<dbReference type="PRINTS" id="PR01161">
    <property type="entry name" value="TUBULIN"/>
</dbReference>
<dbReference type="GO" id="GO:0005634">
    <property type="term" value="C:nucleus"/>
    <property type="evidence" value="ECO:0007669"/>
    <property type="project" value="UniProtKB-SubCell"/>
</dbReference>
<dbReference type="OMA" id="CITEGHK"/>
<protein>
    <recommendedName>
        <fullName evidence="5">Tubulin delta chain</fullName>
    </recommendedName>
    <alternativeName>
        <fullName evidence="12">Delta-tubulin</fullName>
    </alternativeName>
</protein>
<dbReference type="OrthoDB" id="2588702at2759"/>
<evidence type="ECO:0000313" key="18">
    <source>
        <dbReference type="Proteomes" id="UP000014760"/>
    </source>
</evidence>
<dbReference type="GO" id="GO:0005200">
    <property type="term" value="F:structural constituent of cytoskeleton"/>
    <property type="evidence" value="ECO:0007669"/>
    <property type="project" value="InterPro"/>
</dbReference>
<dbReference type="GO" id="GO:0005814">
    <property type="term" value="C:centriole"/>
    <property type="evidence" value="ECO:0007669"/>
    <property type="project" value="UniProtKB-SubCell"/>
</dbReference>
<dbReference type="GO" id="GO:0007017">
    <property type="term" value="P:microtubule-based process"/>
    <property type="evidence" value="ECO:0007669"/>
    <property type="project" value="InterPro"/>
</dbReference>
<keyword evidence="9 14" id="KW-0342">GTP-binding</keyword>
<evidence type="ECO:0000256" key="2">
    <source>
        <dbReference type="ARBA" id="ARBA00004123"/>
    </source>
</evidence>
<reference evidence="16 18" key="2">
    <citation type="journal article" date="2013" name="Nature">
        <title>Insights into bilaterian evolution from three spiralian genomes.</title>
        <authorList>
            <person name="Simakov O."/>
            <person name="Marletaz F."/>
            <person name="Cho S.J."/>
            <person name="Edsinger-Gonzales E."/>
            <person name="Havlak P."/>
            <person name="Hellsten U."/>
            <person name="Kuo D.H."/>
            <person name="Larsson T."/>
            <person name="Lv J."/>
            <person name="Arendt D."/>
            <person name="Savage R."/>
            <person name="Osoegawa K."/>
            <person name="de Jong P."/>
            <person name="Grimwood J."/>
            <person name="Chapman J.A."/>
            <person name="Shapiro H."/>
            <person name="Aerts A."/>
            <person name="Otillar R.P."/>
            <person name="Terry A.Y."/>
            <person name="Boore J.L."/>
            <person name="Grigoriev I.V."/>
            <person name="Lindberg D.R."/>
            <person name="Seaver E.C."/>
            <person name="Weisblat D.A."/>
            <person name="Putnam N.H."/>
            <person name="Rokhsar D.S."/>
        </authorList>
    </citation>
    <scope>NUCLEOTIDE SEQUENCE</scope>
    <source>
        <strain evidence="16 18">I ESC-2004</strain>
    </source>
</reference>
<reference evidence="17" key="3">
    <citation type="submission" date="2015-06" db="UniProtKB">
        <authorList>
            <consortium name="EnsemblMetazoa"/>
        </authorList>
    </citation>
    <scope>IDENTIFICATION</scope>
</reference>
<keyword evidence="10" id="KW-0539">Nucleus</keyword>
<dbReference type="Pfam" id="PF00091">
    <property type="entry name" value="Tubulin"/>
    <property type="match status" value="1"/>
</dbReference>